<protein>
    <submittedName>
        <fullName evidence="1">Uncharacterized protein</fullName>
    </submittedName>
</protein>
<evidence type="ECO:0000313" key="1">
    <source>
        <dbReference type="EMBL" id="SFV52582.1"/>
    </source>
</evidence>
<dbReference type="AlphaFoldDB" id="A0A1W1BGC7"/>
<proteinExistence type="predicted"/>
<sequence length="47" mass="5627">MIKIDKITLNNFRFFIDENEHKEGFEIPFVKKSNSLIESLEKLEVEL</sequence>
<name>A0A1W1BGC7_9ZZZZ</name>
<organism evidence="1">
    <name type="scientific">hydrothermal vent metagenome</name>
    <dbReference type="NCBI Taxonomy" id="652676"/>
    <lineage>
        <taxon>unclassified sequences</taxon>
        <taxon>metagenomes</taxon>
        <taxon>ecological metagenomes</taxon>
    </lineage>
</organism>
<accession>A0A1W1BGC7</accession>
<reference evidence="1" key="1">
    <citation type="submission" date="2016-10" db="EMBL/GenBank/DDBJ databases">
        <authorList>
            <person name="de Groot N.N."/>
        </authorList>
    </citation>
    <scope>NUCLEOTIDE SEQUENCE</scope>
</reference>
<gene>
    <name evidence="1" type="ORF">MNB_SV-12-1608</name>
</gene>
<dbReference type="EMBL" id="FPHE01000034">
    <property type="protein sequence ID" value="SFV52582.1"/>
    <property type="molecule type" value="Genomic_DNA"/>
</dbReference>